<dbReference type="SUPFAM" id="SSF57667">
    <property type="entry name" value="beta-beta-alpha zinc fingers"/>
    <property type="match status" value="1"/>
</dbReference>
<evidence type="ECO:0000259" key="1">
    <source>
        <dbReference type="PROSITE" id="PS50157"/>
    </source>
</evidence>
<organism evidence="2">
    <name type="scientific">viral metagenome</name>
    <dbReference type="NCBI Taxonomy" id="1070528"/>
    <lineage>
        <taxon>unclassified sequences</taxon>
        <taxon>metagenomes</taxon>
        <taxon>organismal metagenomes</taxon>
    </lineage>
</organism>
<evidence type="ECO:0000313" key="2">
    <source>
        <dbReference type="EMBL" id="QHS99778.1"/>
    </source>
</evidence>
<dbReference type="InterPro" id="IPR013087">
    <property type="entry name" value="Znf_C2H2_type"/>
</dbReference>
<proteinExistence type="predicted"/>
<name>A0A6C0C810_9ZZZZ</name>
<dbReference type="EMBL" id="MN739347">
    <property type="protein sequence ID" value="QHS99778.1"/>
    <property type="molecule type" value="Genomic_DNA"/>
</dbReference>
<accession>A0A6C0C810</accession>
<protein>
    <recommendedName>
        <fullName evidence="1">C2H2-type domain-containing protein</fullName>
    </recommendedName>
</protein>
<feature type="domain" description="C2H2-type" evidence="1">
    <location>
        <begin position="21"/>
        <end position="48"/>
    </location>
</feature>
<dbReference type="PROSITE" id="PS50157">
    <property type="entry name" value="ZINC_FINGER_C2H2_2"/>
    <property type="match status" value="1"/>
</dbReference>
<sequence length="48" mass="6075">MCFKCFIKKKYDKENLIKNLYWCAHCGRYFKKWESFKKHMDNHELNNI</sequence>
<dbReference type="InterPro" id="IPR036236">
    <property type="entry name" value="Znf_C2H2_sf"/>
</dbReference>
<reference evidence="2" key="1">
    <citation type="journal article" date="2020" name="Nature">
        <title>Giant virus diversity and host interactions through global metagenomics.</title>
        <authorList>
            <person name="Schulz F."/>
            <person name="Roux S."/>
            <person name="Paez-Espino D."/>
            <person name="Jungbluth S."/>
            <person name="Walsh D.A."/>
            <person name="Denef V.J."/>
            <person name="McMahon K.D."/>
            <person name="Konstantinidis K.T."/>
            <person name="Eloe-Fadrosh E.A."/>
            <person name="Kyrpides N.C."/>
            <person name="Woyke T."/>
        </authorList>
    </citation>
    <scope>NUCLEOTIDE SEQUENCE</scope>
    <source>
        <strain evidence="2">GVMAG-M-3300020187-37</strain>
    </source>
</reference>
<dbReference type="AlphaFoldDB" id="A0A6C0C810"/>
<dbReference type="PROSITE" id="PS00028">
    <property type="entry name" value="ZINC_FINGER_C2H2_1"/>
    <property type="match status" value="1"/>
</dbReference>